<sequence length="39" mass="4648">MNGTVTIFPEWKDFKTAVFFHLLREWYNVQKSVKGEVDS</sequence>
<protein>
    <submittedName>
        <fullName evidence="1">Uncharacterized protein</fullName>
    </submittedName>
</protein>
<accession>A0AAP1E164</accession>
<organism evidence="1 2">
    <name type="scientific">Bacillus subtilis</name>
    <dbReference type="NCBI Taxonomy" id="1423"/>
    <lineage>
        <taxon>Bacteria</taxon>
        <taxon>Bacillati</taxon>
        <taxon>Bacillota</taxon>
        <taxon>Bacilli</taxon>
        <taxon>Bacillales</taxon>
        <taxon>Bacillaceae</taxon>
        <taxon>Bacillus</taxon>
    </lineage>
</organism>
<proteinExistence type="predicted"/>
<evidence type="ECO:0000313" key="2">
    <source>
        <dbReference type="Proteomes" id="UP000076442"/>
    </source>
</evidence>
<evidence type="ECO:0000313" key="1">
    <source>
        <dbReference type="EMBL" id="KZD88464.1"/>
    </source>
</evidence>
<reference evidence="1 2" key="1">
    <citation type="submission" date="2015-09" db="EMBL/GenBank/DDBJ databases">
        <title>Spore heat resistance.</title>
        <authorList>
            <person name="Boekhorst J."/>
            <person name="Berendsen E.M."/>
            <person name="Wells-Bennik M.H."/>
            <person name="Kuipers O.P."/>
        </authorList>
    </citation>
    <scope>NUCLEOTIDE SEQUENCE [LARGE SCALE GENOMIC DNA]</scope>
    <source>
        <strain evidence="1 2">B4122</strain>
    </source>
</reference>
<gene>
    <name evidence="1" type="ORF">B4122_4414</name>
</gene>
<comment type="caution">
    <text evidence="1">The sequence shown here is derived from an EMBL/GenBank/DDBJ whole genome shotgun (WGS) entry which is preliminary data.</text>
</comment>
<dbReference type="AlphaFoldDB" id="A0AAP1E164"/>
<dbReference type="Proteomes" id="UP000076442">
    <property type="component" value="Unassembled WGS sequence"/>
</dbReference>
<name>A0AAP1E164_BACIU</name>
<dbReference type="EMBL" id="LJZV01000027">
    <property type="protein sequence ID" value="KZD88464.1"/>
    <property type="molecule type" value="Genomic_DNA"/>
</dbReference>